<sequence length="261" mass="29080">MSAVSVRRVFKTYGHTPILENVDLDIDEGQFCAIVGASGCGKSTFLRMLLAQEMPSAGEIRIDGQPPAREPGPDRGVVFQRYSVFPHLSVRRNLLLPMEFGGSRLLGRLFGPRRQELEREADRVLERIGLAHMADAWPSQLSGGMQQRLAIAQALALKPKVLLLDEPFGALDPGTRKSMHEFLLDLWRETGMTIFMVSHDLSEAFTLANRVLVFDKRRWDPHDPTAFGATVTYDFKLTEKDWEKPDVPAFGPPDAPQPAAG</sequence>
<dbReference type="Gene3D" id="3.40.50.300">
    <property type="entry name" value="P-loop containing nucleotide triphosphate hydrolases"/>
    <property type="match status" value="1"/>
</dbReference>
<dbReference type="CDD" id="cd03293">
    <property type="entry name" value="ABC_NrtD_SsuB_transporters"/>
    <property type="match status" value="1"/>
</dbReference>
<keyword evidence="3" id="KW-0067">ATP-binding</keyword>
<dbReference type="RefSeq" id="WP_109795461.1">
    <property type="nucleotide sequence ID" value="NZ_PHIG01000029.1"/>
</dbReference>
<dbReference type="PROSITE" id="PS00211">
    <property type="entry name" value="ABC_TRANSPORTER_1"/>
    <property type="match status" value="1"/>
</dbReference>
<keyword evidence="5" id="KW-0012">Acyltransferase</keyword>
<dbReference type="PROSITE" id="PS50893">
    <property type="entry name" value="ABC_TRANSPORTER_2"/>
    <property type="match status" value="1"/>
</dbReference>
<evidence type="ECO:0000313" key="5">
    <source>
        <dbReference type="EMBL" id="PJK30263.1"/>
    </source>
</evidence>
<evidence type="ECO:0000259" key="4">
    <source>
        <dbReference type="PROSITE" id="PS50893"/>
    </source>
</evidence>
<accession>A0A2M9G3H6</accession>
<dbReference type="InterPro" id="IPR003593">
    <property type="entry name" value="AAA+_ATPase"/>
</dbReference>
<dbReference type="AlphaFoldDB" id="A0A2M9G3H6"/>
<dbReference type="EMBL" id="PHIG01000029">
    <property type="protein sequence ID" value="PJK30263.1"/>
    <property type="molecule type" value="Genomic_DNA"/>
</dbReference>
<dbReference type="Pfam" id="PF00005">
    <property type="entry name" value="ABC_tran"/>
    <property type="match status" value="1"/>
</dbReference>
<dbReference type="GO" id="GO:0016887">
    <property type="term" value="F:ATP hydrolysis activity"/>
    <property type="evidence" value="ECO:0007669"/>
    <property type="project" value="InterPro"/>
</dbReference>
<dbReference type="InterPro" id="IPR050093">
    <property type="entry name" value="ABC_SmlMolc_Importer"/>
</dbReference>
<feature type="domain" description="ABC transporter" evidence="4">
    <location>
        <begin position="4"/>
        <end position="241"/>
    </location>
</feature>
<dbReference type="PANTHER" id="PTHR42781">
    <property type="entry name" value="SPERMIDINE/PUTRESCINE IMPORT ATP-BINDING PROTEIN POTA"/>
    <property type="match status" value="1"/>
</dbReference>
<evidence type="ECO:0000256" key="3">
    <source>
        <dbReference type="ARBA" id="ARBA00022840"/>
    </source>
</evidence>
<evidence type="ECO:0000256" key="1">
    <source>
        <dbReference type="ARBA" id="ARBA00022448"/>
    </source>
</evidence>
<proteinExistence type="predicted"/>
<dbReference type="OrthoDB" id="9802264at2"/>
<evidence type="ECO:0000313" key="6">
    <source>
        <dbReference type="Proteomes" id="UP000229498"/>
    </source>
</evidence>
<keyword evidence="5" id="KW-0808">Transferase</keyword>
<dbReference type="GO" id="GO:0005524">
    <property type="term" value="F:ATP binding"/>
    <property type="evidence" value="ECO:0007669"/>
    <property type="project" value="UniProtKB-KW"/>
</dbReference>
<dbReference type="InterPro" id="IPR017871">
    <property type="entry name" value="ABC_transporter-like_CS"/>
</dbReference>
<keyword evidence="2" id="KW-0547">Nucleotide-binding</keyword>
<keyword evidence="6" id="KW-1185">Reference proteome</keyword>
<name>A0A2M9G3H6_9PROT</name>
<dbReference type="PANTHER" id="PTHR42781:SF8">
    <property type="entry name" value="BICARBONATE TRANSPORT ATP-BINDING PROTEIN CMPC"/>
    <property type="match status" value="1"/>
</dbReference>
<dbReference type="InterPro" id="IPR027417">
    <property type="entry name" value="P-loop_NTPase"/>
</dbReference>
<dbReference type="SMART" id="SM00382">
    <property type="entry name" value="AAA"/>
    <property type="match status" value="1"/>
</dbReference>
<comment type="caution">
    <text evidence="5">The sequence shown here is derived from an EMBL/GenBank/DDBJ whole genome shotgun (WGS) entry which is preliminary data.</text>
</comment>
<evidence type="ECO:0000256" key="2">
    <source>
        <dbReference type="ARBA" id="ARBA00022741"/>
    </source>
</evidence>
<keyword evidence="1" id="KW-0813">Transport</keyword>
<dbReference type="SUPFAM" id="SSF52540">
    <property type="entry name" value="P-loop containing nucleoside triphosphate hydrolases"/>
    <property type="match status" value="1"/>
</dbReference>
<organism evidence="5 6">
    <name type="scientific">Minwuia thermotolerans</name>
    <dbReference type="NCBI Taxonomy" id="2056226"/>
    <lineage>
        <taxon>Bacteria</taxon>
        <taxon>Pseudomonadati</taxon>
        <taxon>Pseudomonadota</taxon>
        <taxon>Alphaproteobacteria</taxon>
        <taxon>Minwuiales</taxon>
        <taxon>Minwuiaceae</taxon>
        <taxon>Minwuia</taxon>
    </lineage>
</organism>
<dbReference type="GO" id="GO:0016746">
    <property type="term" value="F:acyltransferase activity"/>
    <property type="evidence" value="ECO:0007669"/>
    <property type="project" value="UniProtKB-KW"/>
</dbReference>
<gene>
    <name evidence="5" type="ORF">CVT23_07685</name>
</gene>
<protein>
    <submittedName>
        <fullName evidence="5">Lauroyl acyltransferase</fullName>
    </submittedName>
</protein>
<dbReference type="Proteomes" id="UP000229498">
    <property type="component" value="Unassembled WGS sequence"/>
</dbReference>
<reference evidence="5 6" key="1">
    <citation type="submission" date="2017-11" db="EMBL/GenBank/DDBJ databases">
        <title>Draft genome sequence of Rhizobiales bacterium SY3-13.</title>
        <authorList>
            <person name="Sun C."/>
        </authorList>
    </citation>
    <scope>NUCLEOTIDE SEQUENCE [LARGE SCALE GENOMIC DNA]</scope>
    <source>
        <strain evidence="5 6">SY3-13</strain>
    </source>
</reference>
<dbReference type="InterPro" id="IPR003439">
    <property type="entry name" value="ABC_transporter-like_ATP-bd"/>
</dbReference>